<evidence type="ECO:0000313" key="2">
    <source>
        <dbReference type="Proteomes" id="UP000011524"/>
    </source>
</evidence>
<organism evidence="1 2">
    <name type="scientific">Haloarcula japonica (strain ATCC 49778 / DSM 6131 / JCM 7785 / NBRC 101032 / NCIMB 13157 / TR-1)</name>
    <dbReference type="NCBI Taxonomy" id="1227453"/>
    <lineage>
        <taxon>Archaea</taxon>
        <taxon>Methanobacteriati</taxon>
        <taxon>Methanobacteriota</taxon>
        <taxon>Stenosarchaea group</taxon>
        <taxon>Halobacteria</taxon>
        <taxon>Halobacteriales</taxon>
        <taxon>Haloarculaceae</taxon>
        <taxon>Haloarcula</taxon>
    </lineage>
</organism>
<dbReference type="Proteomes" id="UP000011524">
    <property type="component" value="Unassembled WGS sequence"/>
</dbReference>
<dbReference type="InterPro" id="IPR048925">
    <property type="entry name" value="RdfA"/>
</dbReference>
<dbReference type="eggNOG" id="arCOG02804">
    <property type="taxonomic scope" value="Archaea"/>
</dbReference>
<protein>
    <submittedName>
        <fullName evidence="1">Uncharacterized protein</fullName>
    </submittedName>
</protein>
<evidence type="ECO:0000313" key="1">
    <source>
        <dbReference type="EMBL" id="EMA27121.1"/>
    </source>
</evidence>
<dbReference type="AlphaFoldDB" id="M0L0Q0"/>
<gene>
    <name evidence="1" type="ORF">C444_21101</name>
</gene>
<accession>M0L0Q0</accession>
<reference evidence="1 2" key="1">
    <citation type="journal article" date="2014" name="PLoS Genet.">
        <title>Phylogenetically driven sequencing of extremely halophilic archaea reveals strategies for static and dynamic osmo-response.</title>
        <authorList>
            <person name="Becker E.A."/>
            <person name="Seitzer P.M."/>
            <person name="Tritt A."/>
            <person name="Larsen D."/>
            <person name="Krusor M."/>
            <person name="Yao A.I."/>
            <person name="Wu D."/>
            <person name="Madern D."/>
            <person name="Eisen J.A."/>
            <person name="Darling A.E."/>
            <person name="Facciotti M.T."/>
        </authorList>
    </citation>
    <scope>NUCLEOTIDE SEQUENCE [LARGE SCALE GENOMIC DNA]</scope>
    <source>
        <strain evidence="2">ATCC 49778 / DSM 6131 / JCM 7785 / NBRC 101032 / NCIMB 13157 / TR-1</strain>
    </source>
</reference>
<name>M0L0Q0_HALJT</name>
<dbReference type="Pfam" id="PF21811">
    <property type="entry name" value="RdfA"/>
    <property type="match status" value="1"/>
</dbReference>
<comment type="caution">
    <text evidence="1">The sequence shown here is derived from an EMBL/GenBank/DDBJ whole genome shotgun (WGS) entry which is preliminary data.</text>
</comment>
<sequence>MTSADDDQSSSRGRSSKVARLIEQYGLQGIGPQLEELWTTDDPDRRRSLRSLAEFFNRQLLKQELEQADMQTLDGEVENTFRLLTDDSVSQANQTRVRRQLEREGIDVDQLKDDFVSYQSMRTYLTKYRDATYDNDADPVASTKRMVQRLQSRVSNVIETKIAALKKSGAMSLDEFQVIVDVRVICERCGTQKDVISLLDDRKCDCTQLGDE</sequence>
<dbReference type="EMBL" id="AOLY01000046">
    <property type="protein sequence ID" value="EMA27121.1"/>
    <property type="molecule type" value="Genomic_DNA"/>
</dbReference>
<proteinExistence type="predicted"/>
<keyword evidence="2" id="KW-1185">Reference proteome</keyword>